<protein>
    <submittedName>
        <fullName evidence="2">Uncharacterized protein</fullName>
    </submittedName>
</protein>
<dbReference type="Proteomes" id="UP000186545">
    <property type="component" value="Unassembled WGS sequence"/>
</dbReference>
<comment type="caution">
    <text evidence="2">The sequence shown here is derived from an EMBL/GenBank/DDBJ whole genome shotgun (WGS) entry which is preliminary data.</text>
</comment>
<evidence type="ECO:0000313" key="3">
    <source>
        <dbReference type="Proteomes" id="UP000186545"/>
    </source>
</evidence>
<organism evidence="2 3">
    <name type="scientific">Candidatus Campbellbacteria bacterium RIFCSPLOWO2_02_FULL_35_11</name>
    <dbReference type="NCBI Taxonomy" id="1797581"/>
    <lineage>
        <taxon>Bacteria</taxon>
        <taxon>Candidatus Campbelliibacteriota</taxon>
    </lineage>
</organism>
<name>A0A1F5ERE3_9BACT</name>
<accession>A0A1F5ERE3</accession>
<dbReference type="AlphaFoldDB" id="A0A1F5ERE3"/>
<sequence>MKIVSYLHPVHGFFAQYCRRSAGWYPGVSRRARRAAEIAAHRDGVRQSTRAEQMKAESLPPEERNALYAEWAS</sequence>
<feature type="region of interest" description="Disordered" evidence="1">
    <location>
        <begin position="39"/>
        <end position="62"/>
    </location>
</feature>
<dbReference type="EMBL" id="MFAD01000029">
    <property type="protein sequence ID" value="OGD69945.1"/>
    <property type="molecule type" value="Genomic_DNA"/>
</dbReference>
<proteinExistence type="predicted"/>
<evidence type="ECO:0000313" key="2">
    <source>
        <dbReference type="EMBL" id="OGD69945.1"/>
    </source>
</evidence>
<evidence type="ECO:0000256" key="1">
    <source>
        <dbReference type="SAM" id="MobiDB-lite"/>
    </source>
</evidence>
<gene>
    <name evidence="2" type="ORF">A3I18_01815</name>
</gene>
<reference evidence="2 3" key="1">
    <citation type="journal article" date="2016" name="Nat. Commun.">
        <title>Thousands of microbial genomes shed light on interconnected biogeochemical processes in an aquifer system.</title>
        <authorList>
            <person name="Anantharaman K."/>
            <person name="Brown C.T."/>
            <person name="Hug L.A."/>
            <person name="Sharon I."/>
            <person name="Castelle C.J."/>
            <person name="Probst A.J."/>
            <person name="Thomas B.C."/>
            <person name="Singh A."/>
            <person name="Wilkins M.J."/>
            <person name="Karaoz U."/>
            <person name="Brodie E.L."/>
            <person name="Williams K.H."/>
            <person name="Hubbard S.S."/>
            <person name="Banfield J.F."/>
        </authorList>
    </citation>
    <scope>NUCLEOTIDE SEQUENCE [LARGE SCALE GENOMIC DNA]</scope>
</reference>